<dbReference type="Proteomes" id="UP000825935">
    <property type="component" value="Chromosome 25"/>
</dbReference>
<evidence type="ECO:0000313" key="2">
    <source>
        <dbReference type="EMBL" id="KAH7299202.1"/>
    </source>
</evidence>
<feature type="region of interest" description="Disordered" evidence="1">
    <location>
        <begin position="232"/>
        <end position="256"/>
    </location>
</feature>
<dbReference type="GO" id="GO:0000470">
    <property type="term" value="P:maturation of LSU-rRNA"/>
    <property type="evidence" value="ECO:0007669"/>
    <property type="project" value="TreeGrafter"/>
</dbReference>
<sequence>MEAITCTMSSEMGAGVYGALTDGRLELRAHDDARLVPWESWELWNEVRERAFSSSPEHVSAAIDKITAWRARNCLPVAVEVTWNLLSIQRSDPYFLGKFHPEKCVSHEMLRLMYSMTIMRLINGVVDHSRKQSSSSVAYRAEVAGLPRTLVDIRHEVAHQELPSLSYLQISSKEALEWLKLHYWEAQKQLLDIARNNLPEKLEAYLRRKGNHRRKLLALHVEKLVKLHSPSVTFPEREESSNTRTDELRKDDAEDGRSVDYACQENSVDVILHESESVLASARKRLQLMNKGYYALQPYDINMDVDSLVDVLARTTDADHFNGEKSVKRQVPSNPTWKIVDSWKPCAIGMLPSKFHRAGILPYWGRMLSSVSDGNTLQVSSVQESKLSEGSSNLTMKKTTQNLVETEANTLKFNPHFERNTFTENKSGRVPVKKSKTEDKAVFKMQKQSDSILQDVPVKDYQLVQDAPEFSADIAPSFPAGEFLLVDGIYQRFTASQLAKIRSSIQILK</sequence>
<dbReference type="Pfam" id="PF04031">
    <property type="entry name" value="Las1"/>
    <property type="match status" value="1"/>
</dbReference>
<evidence type="ECO:0008006" key="4">
    <source>
        <dbReference type="Google" id="ProtNLM"/>
    </source>
</evidence>
<protein>
    <recommendedName>
        <fullName evidence="4">Las1-like family protein</fullName>
    </recommendedName>
</protein>
<dbReference type="PANTHER" id="PTHR15002:SF0">
    <property type="entry name" value="RIBOSOMAL BIOGENESIS PROTEIN LAS1L"/>
    <property type="match status" value="1"/>
</dbReference>
<gene>
    <name evidence="2" type="ORF">KP509_25G077200</name>
</gene>
<dbReference type="AlphaFoldDB" id="A0A8T2RS04"/>
<dbReference type="GO" id="GO:0000460">
    <property type="term" value="P:maturation of 5.8S rRNA"/>
    <property type="evidence" value="ECO:0007669"/>
    <property type="project" value="TreeGrafter"/>
</dbReference>
<dbReference type="InterPro" id="IPR007174">
    <property type="entry name" value="Las1"/>
</dbReference>
<dbReference type="GO" id="GO:0004519">
    <property type="term" value="F:endonuclease activity"/>
    <property type="evidence" value="ECO:0007669"/>
    <property type="project" value="InterPro"/>
</dbReference>
<dbReference type="GO" id="GO:0030687">
    <property type="term" value="C:preribosome, large subunit precursor"/>
    <property type="evidence" value="ECO:0007669"/>
    <property type="project" value="TreeGrafter"/>
</dbReference>
<evidence type="ECO:0000256" key="1">
    <source>
        <dbReference type="SAM" id="MobiDB-lite"/>
    </source>
</evidence>
<accession>A0A8T2RS04</accession>
<reference evidence="2" key="1">
    <citation type="submission" date="2021-08" db="EMBL/GenBank/DDBJ databases">
        <title>WGS assembly of Ceratopteris richardii.</title>
        <authorList>
            <person name="Marchant D.B."/>
            <person name="Chen G."/>
            <person name="Jenkins J."/>
            <person name="Shu S."/>
            <person name="Leebens-Mack J."/>
            <person name="Grimwood J."/>
            <person name="Schmutz J."/>
            <person name="Soltis P."/>
            <person name="Soltis D."/>
            <person name="Chen Z.-H."/>
        </authorList>
    </citation>
    <scope>NUCLEOTIDE SEQUENCE</scope>
    <source>
        <strain evidence="2">Whitten #5841</strain>
        <tissue evidence="2">Leaf</tissue>
    </source>
</reference>
<dbReference type="GO" id="GO:0090730">
    <property type="term" value="C:Las1 complex"/>
    <property type="evidence" value="ECO:0007669"/>
    <property type="project" value="InterPro"/>
</dbReference>
<keyword evidence="3" id="KW-1185">Reference proteome</keyword>
<feature type="compositionally biased region" description="Basic and acidic residues" evidence="1">
    <location>
        <begin position="235"/>
        <end position="256"/>
    </location>
</feature>
<organism evidence="2 3">
    <name type="scientific">Ceratopteris richardii</name>
    <name type="common">Triangle waterfern</name>
    <dbReference type="NCBI Taxonomy" id="49495"/>
    <lineage>
        <taxon>Eukaryota</taxon>
        <taxon>Viridiplantae</taxon>
        <taxon>Streptophyta</taxon>
        <taxon>Embryophyta</taxon>
        <taxon>Tracheophyta</taxon>
        <taxon>Polypodiopsida</taxon>
        <taxon>Polypodiidae</taxon>
        <taxon>Polypodiales</taxon>
        <taxon>Pteridineae</taxon>
        <taxon>Pteridaceae</taxon>
        <taxon>Parkerioideae</taxon>
        <taxon>Ceratopteris</taxon>
    </lineage>
</organism>
<dbReference type="EMBL" id="CM035430">
    <property type="protein sequence ID" value="KAH7299202.1"/>
    <property type="molecule type" value="Genomic_DNA"/>
</dbReference>
<dbReference type="PANTHER" id="PTHR15002">
    <property type="entry name" value="RIBOSOMAL BIOGENESIS PROTEIN LAS1L"/>
    <property type="match status" value="1"/>
</dbReference>
<name>A0A8T2RS04_CERRI</name>
<evidence type="ECO:0000313" key="3">
    <source>
        <dbReference type="Proteomes" id="UP000825935"/>
    </source>
</evidence>
<proteinExistence type="predicted"/>
<comment type="caution">
    <text evidence="2">The sequence shown here is derived from an EMBL/GenBank/DDBJ whole genome shotgun (WGS) entry which is preliminary data.</text>
</comment>
<dbReference type="OrthoDB" id="10263222at2759"/>